<protein>
    <submittedName>
        <fullName evidence="2">Uncharacterized protein</fullName>
    </submittedName>
</protein>
<comment type="caution">
    <text evidence="2">The sequence shown here is derived from an EMBL/GenBank/DDBJ whole genome shotgun (WGS) entry which is preliminary data.</text>
</comment>
<evidence type="ECO:0000256" key="1">
    <source>
        <dbReference type="SAM" id="MobiDB-lite"/>
    </source>
</evidence>
<keyword evidence="3" id="KW-1185">Reference proteome</keyword>
<name>A0AAV7E1Y2_ARIFI</name>
<gene>
    <name evidence="2" type="ORF">H6P81_017696</name>
</gene>
<feature type="region of interest" description="Disordered" evidence="1">
    <location>
        <begin position="1"/>
        <end position="60"/>
    </location>
</feature>
<accession>A0AAV7E1Y2</accession>
<organism evidence="2 3">
    <name type="scientific">Aristolochia fimbriata</name>
    <name type="common">White veined hardy Dutchman's pipe vine</name>
    <dbReference type="NCBI Taxonomy" id="158543"/>
    <lineage>
        <taxon>Eukaryota</taxon>
        <taxon>Viridiplantae</taxon>
        <taxon>Streptophyta</taxon>
        <taxon>Embryophyta</taxon>
        <taxon>Tracheophyta</taxon>
        <taxon>Spermatophyta</taxon>
        <taxon>Magnoliopsida</taxon>
        <taxon>Magnoliidae</taxon>
        <taxon>Piperales</taxon>
        <taxon>Aristolochiaceae</taxon>
        <taxon>Aristolochia</taxon>
    </lineage>
</organism>
<dbReference type="Proteomes" id="UP000825729">
    <property type="component" value="Unassembled WGS sequence"/>
</dbReference>
<dbReference type="EMBL" id="JAINDJ010000007">
    <property type="protein sequence ID" value="KAG9441842.1"/>
    <property type="molecule type" value="Genomic_DNA"/>
</dbReference>
<reference evidence="2 3" key="1">
    <citation type="submission" date="2021-07" db="EMBL/GenBank/DDBJ databases">
        <title>The Aristolochia fimbriata genome: insights into angiosperm evolution, floral development and chemical biosynthesis.</title>
        <authorList>
            <person name="Jiao Y."/>
        </authorList>
    </citation>
    <scope>NUCLEOTIDE SEQUENCE [LARGE SCALE GENOMIC DNA]</scope>
    <source>
        <strain evidence="2">IBCAS-2021</strain>
        <tissue evidence="2">Leaf</tissue>
    </source>
</reference>
<proteinExistence type="predicted"/>
<evidence type="ECO:0000313" key="3">
    <source>
        <dbReference type="Proteomes" id="UP000825729"/>
    </source>
</evidence>
<dbReference type="AlphaFoldDB" id="A0AAV7E1Y2"/>
<sequence>MQTAKRGDNGPSYDCLENMQGQKQGLPNQEAGAEAYNFRGGNMGGDLQLQRRKQDGGNKF</sequence>
<evidence type="ECO:0000313" key="2">
    <source>
        <dbReference type="EMBL" id="KAG9441842.1"/>
    </source>
</evidence>